<dbReference type="CDD" id="cd02972">
    <property type="entry name" value="DsbA_family"/>
    <property type="match status" value="1"/>
</dbReference>
<evidence type="ECO:0000256" key="2">
    <source>
        <dbReference type="SAM" id="Phobius"/>
    </source>
</evidence>
<organism evidence="4">
    <name type="scientific">Gulosibacter sediminis</name>
    <dbReference type="NCBI Taxonomy" id="1729695"/>
    <lineage>
        <taxon>Bacteria</taxon>
        <taxon>Bacillati</taxon>
        <taxon>Actinomycetota</taxon>
        <taxon>Actinomycetes</taxon>
        <taxon>Micrococcales</taxon>
        <taxon>Microbacteriaceae</taxon>
        <taxon>Gulosibacter</taxon>
    </lineage>
</organism>
<evidence type="ECO:0000256" key="1">
    <source>
        <dbReference type="SAM" id="Coils"/>
    </source>
</evidence>
<dbReference type="Gene3D" id="3.40.30.10">
    <property type="entry name" value="Glutaredoxin"/>
    <property type="match status" value="1"/>
</dbReference>
<protein>
    <submittedName>
        <fullName evidence="4">DsbA family protein</fullName>
    </submittedName>
</protein>
<dbReference type="Pfam" id="PF13462">
    <property type="entry name" value="Thioredoxin_4"/>
    <property type="match status" value="1"/>
</dbReference>
<evidence type="ECO:0000313" key="4">
    <source>
        <dbReference type="EMBL" id="UQN15265.1"/>
    </source>
</evidence>
<keyword evidence="1" id="KW-0175">Coiled coil</keyword>
<dbReference type="EMBL" id="CP097160">
    <property type="protein sequence ID" value="UQN15265.1"/>
    <property type="molecule type" value="Genomic_DNA"/>
</dbReference>
<proteinExistence type="predicted"/>
<accession>A0ABY4N007</accession>
<reference evidence="4" key="1">
    <citation type="submission" date="2022-05" db="EMBL/GenBank/DDBJ databases">
        <title>Complete genome sequence of toluene-degrading Gulosibacter sediminis strain ACHW.36C.</title>
        <authorList>
            <person name="Wai A.C."/>
            <person name="Lai G.K."/>
            <person name="Griffin S.D."/>
            <person name="Leung F.C."/>
        </authorList>
    </citation>
    <scope>NUCLEOTIDE SEQUENCE [LARGE SCALE GENOMIC DNA]</scope>
    <source>
        <strain evidence="4">ACHW.36C</strain>
    </source>
</reference>
<keyword evidence="2" id="KW-0812">Transmembrane</keyword>
<feature type="coiled-coil region" evidence="1">
    <location>
        <begin position="2"/>
        <end position="29"/>
    </location>
</feature>
<evidence type="ECO:0000259" key="3">
    <source>
        <dbReference type="Pfam" id="PF13462"/>
    </source>
</evidence>
<keyword evidence="2" id="KW-0472">Membrane</keyword>
<sequence length="277" mass="29841">MASKDRDRIRQLREEANALRKKEEARKRRSRMFAQLGIVAGAVVVIAALVLLVVMGPKWFSNQVTPSAEGEIELTNSAGEAVSLPIRVEEDGGVVVGSDDAPAKLDYYFDFSCPHCQDYHTAMESSYEQVIADGDVQVTYHMIRFVQDYGQYAGSATAGVISADPSLFYTVVNGIFSVPAETQVTWGYSDYASYVQTLGFTDEEVIQNIADGNYGGWISDNTQRAREDGISGTPSVAVNGTLLETVPASLDELLDAIGAEPAATTDSTTEPTATTGN</sequence>
<feature type="domain" description="Thioredoxin-like fold" evidence="3">
    <location>
        <begin position="91"/>
        <end position="255"/>
    </location>
</feature>
<name>A0ABY4N007_9MICO</name>
<dbReference type="InterPro" id="IPR036249">
    <property type="entry name" value="Thioredoxin-like_sf"/>
</dbReference>
<feature type="transmembrane region" description="Helical" evidence="2">
    <location>
        <begin position="32"/>
        <end position="55"/>
    </location>
</feature>
<keyword evidence="2" id="KW-1133">Transmembrane helix</keyword>
<dbReference type="SUPFAM" id="SSF52833">
    <property type="entry name" value="Thioredoxin-like"/>
    <property type="match status" value="1"/>
</dbReference>
<gene>
    <name evidence="4" type="ORF">M3M28_01985</name>
</gene>
<dbReference type="InterPro" id="IPR012336">
    <property type="entry name" value="Thioredoxin-like_fold"/>
</dbReference>